<evidence type="ECO:0000259" key="4">
    <source>
        <dbReference type="PROSITE" id="PS50011"/>
    </source>
</evidence>
<dbReference type="InterPro" id="IPR051681">
    <property type="entry name" value="Ser/Thr_Kinases-Pseudokinases"/>
</dbReference>
<evidence type="ECO:0000256" key="2">
    <source>
        <dbReference type="ARBA" id="ARBA00022737"/>
    </source>
</evidence>
<evidence type="ECO:0000313" key="6">
    <source>
        <dbReference type="Proteomes" id="UP000198211"/>
    </source>
</evidence>
<dbReference type="InterPro" id="IPR001611">
    <property type="entry name" value="Leu-rich_rpt"/>
</dbReference>
<evidence type="ECO:0000256" key="3">
    <source>
        <dbReference type="SAM" id="Phobius"/>
    </source>
</evidence>
<sequence length="550" mass="61421">MAINLSTRIYDVPDMIPSSIVSLSLANTLLTEFPVHLTSLSNVVTLHLNDNYITTVNSSVSWEKLVVLDLYQNNIATFEGNFPGLTELYLNGNNLTEIPVIIYTLKHLTTLAIQNNPLESRSFTEAQIIFLQTLIRLDLVNSDFQNAVNCSLPEQRTIGNNIVVCVSDFSPQSDSLDSLSPASGVPVSSISYSSGSTSVDNDHSNSGAGRTSFPLIAFVVTAIVVFIALSSTAIYYWKQHNGEKTRMVYNNVNRRPSKHQATVLDGNQHLPEVNCDDIEDIRVIGRGAFTTVWLIRYQNSVLLASKRLREDADSERTQAFMEEIKLMSKLDHPNIVAFVGAAWTTKSNFQALFEFVENGDLHSYLAPSLPRYWTRAKLQLAVDVVEALVYIHAFTPSLVHQNLNSHNVLITTDMQAKLIDVGVPWFPPTPTQITMRTRTASRWLAPEIISGSSEYNHSADIFAFGVLLSEFDTHELPYENATSVNGSRLEEMTILRRVANTTLRPAFSNTCPPIILELAKQCMDHEPRNRPPALKIAYALRTLQREAFNM</sequence>
<keyword evidence="5" id="KW-0808">Transferase</keyword>
<dbReference type="InterPro" id="IPR001245">
    <property type="entry name" value="Ser-Thr/Tyr_kinase_cat_dom"/>
</dbReference>
<evidence type="ECO:0000256" key="1">
    <source>
        <dbReference type="ARBA" id="ARBA00022614"/>
    </source>
</evidence>
<dbReference type="SMART" id="SM00369">
    <property type="entry name" value="LRR_TYP"/>
    <property type="match status" value="2"/>
</dbReference>
<dbReference type="SUPFAM" id="SSF52058">
    <property type="entry name" value="L domain-like"/>
    <property type="match status" value="1"/>
</dbReference>
<name>A0A225VT38_9STRA</name>
<dbReference type="Pfam" id="PF07714">
    <property type="entry name" value="PK_Tyr_Ser-Thr"/>
    <property type="match status" value="1"/>
</dbReference>
<keyword evidence="1" id="KW-0433">Leucine-rich repeat</keyword>
<dbReference type="STRING" id="4795.A0A225VT38"/>
<dbReference type="PANTHER" id="PTHR44329:SF214">
    <property type="entry name" value="PROTEIN KINASE DOMAIN-CONTAINING PROTEIN"/>
    <property type="match status" value="1"/>
</dbReference>
<dbReference type="Proteomes" id="UP000198211">
    <property type="component" value="Unassembled WGS sequence"/>
</dbReference>
<dbReference type="PANTHER" id="PTHR44329">
    <property type="entry name" value="SERINE/THREONINE-PROTEIN KINASE TNNI3K-RELATED"/>
    <property type="match status" value="1"/>
</dbReference>
<dbReference type="InterPro" id="IPR000719">
    <property type="entry name" value="Prot_kinase_dom"/>
</dbReference>
<keyword evidence="2" id="KW-0677">Repeat</keyword>
<keyword evidence="6" id="KW-1185">Reference proteome</keyword>
<reference evidence="6" key="1">
    <citation type="submission" date="2017-03" db="EMBL/GenBank/DDBJ databases">
        <title>Phytopthora megakarya and P. palmivora, two closely related causual agents of cacao black pod achieved similar genome size and gene model numbers by different mechanisms.</title>
        <authorList>
            <person name="Ali S."/>
            <person name="Shao J."/>
            <person name="Larry D.J."/>
            <person name="Kronmiller B."/>
            <person name="Shen D."/>
            <person name="Strem M.D."/>
            <person name="Melnick R.L."/>
            <person name="Guiltinan M.J."/>
            <person name="Tyler B.M."/>
            <person name="Meinhardt L.W."/>
            <person name="Bailey B.A."/>
        </authorList>
    </citation>
    <scope>NUCLEOTIDE SEQUENCE [LARGE SCALE GENOMIC DNA]</scope>
    <source>
        <strain evidence="6">zdho120</strain>
    </source>
</reference>
<dbReference type="Gene3D" id="1.10.510.10">
    <property type="entry name" value="Transferase(Phosphotransferase) domain 1"/>
    <property type="match status" value="1"/>
</dbReference>
<feature type="domain" description="Protein kinase" evidence="4">
    <location>
        <begin position="278"/>
        <end position="548"/>
    </location>
</feature>
<keyword evidence="3" id="KW-0812">Transmembrane</keyword>
<dbReference type="InterPro" id="IPR032675">
    <property type="entry name" value="LRR_dom_sf"/>
</dbReference>
<comment type="caution">
    <text evidence="5">The sequence shown here is derived from an EMBL/GenBank/DDBJ whole genome shotgun (WGS) entry which is preliminary data.</text>
</comment>
<dbReference type="OrthoDB" id="112167at2759"/>
<proteinExistence type="predicted"/>
<dbReference type="PROSITE" id="PS50011">
    <property type="entry name" value="PROTEIN_KINASE_DOM"/>
    <property type="match status" value="1"/>
</dbReference>
<dbReference type="GO" id="GO:0004674">
    <property type="term" value="F:protein serine/threonine kinase activity"/>
    <property type="evidence" value="ECO:0007669"/>
    <property type="project" value="TreeGrafter"/>
</dbReference>
<keyword evidence="3" id="KW-1133">Transmembrane helix</keyword>
<dbReference type="AlphaFoldDB" id="A0A225VT38"/>
<dbReference type="GO" id="GO:0005524">
    <property type="term" value="F:ATP binding"/>
    <property type="evidence" value="ECO:0007669"/>
    <property type="project" value="InterPro"/>
</dbReference>
<dbReference type="EMBL" id="NBNE01003130">
    <property type="protein sequence ID" value="OWZ08502.1"/>
    <property type="molecule type" value="Genomic_DNA"/>
</dbReference>
<keyword evidence="3" id="KW-0472">Membrane</keyword>
<dbReference type="SUPFAM" id="SSF56112">
    <property type="entry name" value="Protein kinase-like (PK-like)"/>
    <property type="match status" value="1"/>
</dbReference>
<protein>
    <submittedName>
        <fullName evidence="5">TKL protein kinase</fullName>
    </submittedName>
</protein>
<dbReference type="InterPro" id="IPR003591">
    <property type="entry name" value="Leu-rich_rpt_typical-subtyp"/>
</dbReference>
<dbReference type="PROSITE" id="PS51450">
    <property type="entry name" value="LRR"/>
    <property type="match status" value="1"/>
</dbReference>
<keyword evidence="5" id="KW-0418">Kinase</keyword>
<dbReference type="Gene3D" id="3.80.10.10">
    <property type="entry name" value="Ribonuclease Inhibitor"/>
    <property type="match status" value="1"/>
</dbReference>
<evidence type="ECO:0000313" key="5">
    <source>
        <dbReference type="EMBL" id="OWZ08502.1"/>
    </source>
</evidence>
<accession>A0A225VT38</accession>
<organism evidence="5 6">
    <name type="scientific">Phytophthora megakarya</name>
    <dbReference type="NCBI Taxonomy" id="4795"/>
    <lineage>
        <taxon>Eukaryota</taxon>
        <taxon>Sar</taxon>
        <taxon>Stramenopiles</taxon>
        <taxon>Oomycota</taxon>
        <taxon>Peronosporomycetes</taxon>
        <taxon>Peronosporales</taxon>
        <taxon>Peronosporaceae</taxon>
        <taxon>Phytophthora</taxon>
    </lineage>
</organism>
<dbReference type="InterPro" id="IPR011009">
    <property type="entry name" value="Kinase-like_dom_sf"/>
</dbReference>
<feature type="transmembrane region" description="Helical" evidence="3">
    <location>
        <begin position="213"/>
        <end position="237"/>
    </location>
</feature>
<gene>
    <name evidence="5" type="ORF">PHMEG_00018942</name>
</gene>